<protein>
    <submittedName>
        <fullName evidence="2">Uncharacterized protein</fullName>
    </submittedName>
</protein>
<evidence type="ECO:0000313" key="2">
    <source>
        <dbReference type="EMBL" id="MPC38482.1"/>
    </source>
</evidence>
<dbReference type="EMBL" id="VSRR010004079">
    <property type="protein sequence ID" value="MPC38482.1"/>
    <property type="molecule type" value="Genomic_DNA"/>
</dbReference>
<comment type="caution">
    <text evidence="2">The sequence shown here is derived from an EMBL/GenBank/DDBJ whole genome shotgun (WGS) entry which is preliminary data.</text>
</comment>
<dbReference type="Proteomes" id="UP000324222">
    <property type="component" value="Unassembled WGS sequence"/>
</dbReference>
<gene>
    <name evidence="2" type="ORF">E2C01_031989</name>
</gene>
<evidence type="ECO:0000256" key="1">
    <source>
        <dbReference type="SAM" id="MobiDB-lite"/>
    </source>
</evidence>
<name>A0A5B7EW93_PORTR</name>
<organism evidence="2 3">
    <name type="scientific">Portunus trituberculatus</name>
    <name type="common">Swimming crab</name>
    <name type="synonym">Neptunus trituberculatus</name>
    <dbReference type="NCBI Taxonomy" id="210409"/>
    <lineage>
        <taxon>Eukaryota</taxon>
        <taxon>Metazoa</taxon>
        <taxon>Ecdysozoa</taxon>
        <taxon>Arthropoda</taxon>
        <taxon>Crustacea</taxon>
        <taxon>Multicrustacea</taxon>
        <taxon>Malacostraca</taxon>
        <taxon>Eumalacostraca</taxon>
        <taxon>Eucarida</taxon>
        <taxon>Decapoda</taxon>
        <taxon>Pleocyemata</taxon>
        <taxon>Brachyura</taxon>
        <taxon>Eubrachyura</taxon>
        <taxon>Portunoidea</taxon>
        <taxon>Portunidae</taxon>
        <taxon>Portuninae</taxon>
        <taxon>Portunus</taxon>
    </lineage>
</organism>
<reference evidence="2 3" key="1">
    <citation type="submission" date="2019-05" db="EMBL/GenBank/DDBJ databases">
        <title>Another draft genome of Portunus trituberculatus and its Hox gene families provides insights of decapod evolution.</title>
        <authorList>
            <person name="Jeong J.-H."/>
            <person name="Song I."/>
            <person name="Kim S."/>
            <person name="Choi T."/>
            <person name="Kim D."/>
            <person name="Ryu S."/>
            <person name="Kim W."/>
        </authorList>
    </citation>
    <scope>NUCLEOTIDE SEQUENCE [LARGE SCALE GENOMIC DNA]</scope>
    <source>
        <tissue evidence="2">Muscle</tissue>
    </source>
</reference>
<dbReference type="AlphaFoldDB" id="A0A5B7EW93"/>
<feature type="region of interest" description="Disordered" evidence="1">
    <location>
        <begin position="20"/>
        <end position="39"/>
    </location>
</feature>
<feature type="compositionally biased region" description="Acidic residues" evidence="1">
    <location>
        <begin position="68"/>
        <end position="85"/>
    </location>
</feature>
<sequence>MAVPRGATCVLQLVHARPLPSARPRPAHKGPNGPLIGRPGLCYHKGVVYRLEGVTSSPLDQSARSMSMEEEELEEEEEEEEEEED</sequence>
<accession>A0A5B7EW93</accession>
<proteinExistence type="predicted"/>
<feature type="region of interest" description="Disordered" evidence="1">
    <location>
        <begin position="53"/>
        <end position="85"/>
    </location>
</feature>
<feature type="compositionally biased region" description="Polar residues" evidence="1">
    <location>
        <begin position="54"/>
        <end position="65"/>
    </location>
</feature>
<keyword evidence="3" id="KW-1185">Reference proteome</keyword>
<evidence type="ECO:0000313" key="3">
    <source>
        <dbReference type="Proteomes" id="UP000324222"/>
    </source>
</evidence>